<dbReference type="InterPro" id="IPR012337">
    <property type="entry name" value="RNaseH-like_sf"/>
</dbReference>
<name>A0A2T0RXF2_9BACT</name>
<comment type="caution">
    <text evidence="2">The sequence shown here is derived from an EMBL/GenBank/DDBJ whole genome shotgun (WGS) entry which is preliminary data.</text>
</comment>
<sequence length="103" mass="11552">MRWVSDITYIPTDEGWLYLTTVLDLADRKVIGWALSDSLKAVDTSVAAWRMALKNRAVQGQLLFHSDQGVQYACTEFQTQLKGLPVIQSMTGPPVRSKRQLLG</sequence>
<evidence type="ECO:0000259" key="1">
    <source>
        <dbReference type="PROSITE" id="PS50994"/>
    </source>
</evidence>
<proteinExistence type="predicted"/>
<evidence type="ECO:0000313" key="2">
    <source>
        <dbReference type="EMBL" id="PRY25869.1"/>
    </source>
</evidence>
<dbReference type="EMBL" id="PVTE01000036">
    <property type="protein sequence ID" value="PRY25869.1"/>
    <property type="molecule type" value="Genomic_DNA"/>
</dbReference>
<protein>
    <submittedName>
        <fullName evidence="2">Integrase-like protein</fullName>
    </submittedName>
</protein>
<keyword evidence="3" id="KW-1185">Reference proteome</keyword>
<dbReference type="AlphaFoldDB" id="A0A2T0RXF2"/>
<dbReference type="InterPro" id="IPR001584">
    <property type="entry name" value="Integrase_cat-core"/>
</dbReference>
<dbReference type="Proteomes" id="UP000238375">
    <property type="component" value="Unassembled WGS sequence"/>
</dbReference>
<dbReference type="InterPro" id="IPR050900">
    <property type="entry name" value="Transposase_IS3/IS150/IS904"/>
</dbReference>
<evidence type="ECO:0000313" key="3">
    <source>
        <dbReference type="Proteomes" id="UP000238375"/>
    </source>
</evidence>
<dbReference type="Gene3D" id="3.30.420.10">
    <property type="entry name" value="Ribonuclease H-like superfamily/Ribonuclease H"/>
    <property type="match status" value="1"/>
</dbReference>
<accession>A0A2T0RXF2</accession>
<dbReference type="PROSITE" id="PS50994">
    <property type="entry name" value="INTEGRASE"/>
    <property type="match status" value="1"/>
</dbReference>
<dbReference type="PANTHER" id="PTHR46889:SF4">
    <property type="entry name" value="TRANSPOSASE INSO FOR INSERTION SEQUENCE ELEMENT IS911B-RELATED"/>
    <property type="match status" value="1"/>
</dbReference>
<gene>
    <name evidence="2" type="ORF">CLV58_1364</name>
</gene>
<dbReference type="InterPro" id="IPR036397">
    <property type="entry name" value="RNaseH_sf"/>
</dbReference>
<reference evidence="2 3" key="1">
    <citation type="submission" date="2018-03" db="EMBL/GenBank/DDBJ databases">
        <title>Genomic Encyclopedia of Archaeal and Bacterial Type Strains, Phase II (KMG-II): from individual species to whole genera.</title>
        <authorList>
            <person name="Goeker M."/>
        </authorList>
    </citation>
    <scope>NUCLEOTIDE SEQUENCE [LARGE SCALE GENOMIC DNA]</scope>
    <source>
        <strain evidence="2 3">DSM 28354</strain>
    </source>
</reference>
<dbReference type="Pfam" id="PF00665">
    <property type="entry name" value="rve"/>
    <property type="match status" value="1"/>
</dbReference>
<organism evidence="2 3">
    <name type="scientific">Spirosoma oryzae</name>
    <dbReference type="NCBI Taxonomy" id="1469603"/>
    <lineage>
        <taxon>Bacteria</taxon>
        <taxon>Pseudomonadati</taxon>
        <taxon>Bacteroidota</taxon>
        <taxon>Cytophagia</taxon>
        <taxon>Cytophagales</taxon>
        <taxon>Cytophagaceae</taxon>
        <taxon>Spirosoma</taxon>
    </lineage>
</organism>
<dbReference type="SUPFAM" id="SSF53098">
    <property type="entry name" value="Ribonuclease H-like"/>
    <property type="match status" value="1"/>
</dbReference>
<dbReference type="PANTHER" id="PTHR46889">
    <property type="entry name" value="TRANSPOSASE INSF FOR INSERTION SEQUENCE IS3B-RELATED"/>
    <property type="match status" value="1"/>
</dbReference>
<feature type="domain" description="Integrase catalytic" evidence="1">
    <location>
        <begin position="1"/>
        <end position="103"/>
    </location>
</feature>
<dbReference type="GO" id="GO:0003676">
    <property type="term" value="F:nucleic acid binding"/>
    <property type="evidence" value="ECO:0007669"/>
    <property type="project" value="InterPro"/>
</dbReference>
<dbReference type="GO" id="GO:0015074">
    <property type="term" value="P:DNA integration"/>
    <property type="evidence" value="ECO:0007669"/>
    <property type="project" value="InterPro"/>
</dbReference>